<evidence type="ECO:0000313" key="2">
    <source>
        <dbReference type="EMBL" id="TQN64030.1"/>
    </source>
</evidence>
<dbReference type="EMBL" id="PUHP01003027">
    <property type="protein sequence ID" value="TQN64030.1"/>
    <property type="molecule type" value="Genomic_DNA"/>
</dbReference>
<organism evidence="2 3">
    <name type="scientific">Colletotrichum shisoi</name>
    <dbReference type="NCBI Taxonomy" id="2078593"/>
    <lineage>
        <taxon>Eukaryota</taxon>
        <taxon>Fungi</taxon>
        <taxon>Dikarya</taxon>
        <taxon>Ascomycota</taxon>
        <taxon>Pezizomycotina</taxon>
        <taxon>Sordariomycetes</taxon>
        <taxon>Hypocreomycetidae</taxon>
        <taxon>Glomerellales</taxon>
        <taxon>Glomerellaceae</taxon>
        <taxon>Colletotrichum</taxon>
        <taxon>Colletotrichum destructivum species complex</taxon>
    </lineage>
</organism>
<accession>A0A5Q4BAS8</accession>
<evidence type="ECO:0000313" key="3">
    <source>
        <dbReference type="Proteomes" id="UP000326340"/>
    </source>
</evidence>
<reference evidence="2 3" key="1">
    <citation type="journal article" date="2019" name="Sci. Rep.">
        <title>Colletotrichum shisoi sp. nov., an anthracnose pathogen of Perilla frutescens in Japan: molecular phylogenetic, morphological and genomic evidence.</title>
        <authorList>
            <person name="Gan P."/>
            <person name="Tsushima A."/>
            <person name="Hiroyama R."/>
            <person name="Narusaka M."/>
            <person name="Takano Y."/>
            <person name="Narusaka Y."/>
            <person name="Kawaradani M."/>
            <person name="Damm U."/>
            <person name="Shirasu K."/>
        </authorList>
    </citation>
    <scope>NUCLEOTIDE SEQUENCE [LARGE SCALE GENOMIC DNA]</scope>
    <source>
        <strain evidence="2 3">PG-2018a</strain>
    </source>
</reference>
<name>A0A5Q4BAS8_9PEZI</name>
<comment type="caution">
    <text evidence="2">The sequence shown here is derived from an EMBL/GenBank/DDBJ whole genome shotgun (WGS) entry which is preliminary data.</text>
</comment>
<feature type="compositionally biased region" description="Polar residues" evidence="1">
    <location>
        <begin position="144"/>
        <end position="154"/>
    </location>
</feature>
<sequence length="351" mass="38598">MEGSYKRAYAYIDGNGEWCLVTGLRIGALKTEWVSQVRTSPRVIGFIEGAPPVPADSFISKDKAPTASVKFKHITKCTYTYSSPNETTTGSEVSPSMRVGDEWEVEAGFGVEEKIAEGNIGRSLKTAVDISSGHFNNEVRASTTNVNMETGVQLTSTSSDGDDDSKQPKKEGCLDGRRGVSYDPSYPAMSSAPKDASYYKPTEAYALRERIRRAEEQLQGEYDRLSLVYQGSDKLPQRTHRNICNAYVWTADGGTYQEARSTLDMVKSEVGGSLDNKLSLGASTGAKVHQRKAFELATELPPAVDIRYKDPNTGRYLKTPGAVDAYRWMSFWPEPSVEATDTVSEHVLDHA</sequence>
<feature type="compositionally biased region" description="Basic and acidic residues" evidence="1">
    <location>
        <begin position="164"/>
        <end position="180"/>
    </location>
</feature>
<gene>
    <name evidence="2" type="ORF">CSHISOI_11434</name>
</gene>
<protein>
    <submittedName>
        <fullName evidence="2">Uncharacterized protein</fullName>
    </submittedName>
</protein>
<dbReference type="AlphaFoldDB" id="A0A5Q4BAS8"/>
<dbReference type="OrthoDB" id="4815294at2759"/>
<keyword evidence="3" id="KW-1185">Reference proteome</keyword>
<dbReference type="Proteomes" id="UP000326340">
    <property type="component" value="Unassembled WGS sequence"/>
</dbReference>
<evidence type="ECO:0000256" key="1">
    <source>
        <dbReference type="SAM" id="MobiDB-lite"/>
    </source>
</evidence>
<proteinExistence type="predicted"/>
<feature type="region of interest" description="Disordered" evidence="1">
    <location>
        <begin position="144"/>
        <end position="195"/>
    </location>
</feature>